<comment type="subunit">
    <text evidence="4 6">Monomer.</text>
</comment>
<dbReference type="Pfam" id="PF00707">
    <property type="entry name" value="IF3_C"/>
    <property type="match status" value="1"/>
</dbReference>
<dbReference type="NCBIfam" id="TIGR00168">
    <property type="entry name" value="infC"/>
    <property type="match status" value="1"/>
</dbReference>
<comment type="function">
    <text evidence="4 6">IF-3 binds to the 30S ribosomal subunit and shifts the equilibrium between 70S ribosomes and their 50S and 30S subunits in favor of the free subunits, thus enhancing the availability of 30S subunits on which protein synthesis initiation begins.</text>
</comment>
<evidence type="ECO:0000259" key="7">
    <source>
        <dbReference type="Pfam" id="PF00707"/>
    </source>
</evidence>
<dbReference type="GO" id="GO:0032790">
    <property type="term" value="P:ribosome disassembly"/>
    <property type="evidence" value="ECO:0007669"/>
    <property type="project" value="TreeGrafter"/>
</dbReference>
<evidence type="ECO:0000256" key="4">
    <source>
        <dbReference type="HAMAP-Rule" id="MF_00080"/>
    </source>
</evidence>
<dbReference type="GO" id="GO:0043022">
    <property type="term" value="F:ribosome binding"/>
    <property type="evidence" value="ECO:0007669"/>
    <property type="project" value="UniProtKB-ARBA"/>
</dbReference>
<dbReference type="InterPro" id="IPR036788">
    <property type="entry name" value="T_IF-3_C_sf"/>
</dbReference>
<dbReference type="HOGENOM" id="CLU_054919_3_2_9"/>
<evidence type="ECO:0000256" key="6">
    <source>
        <dbReference type="RuleBase" id="RU000646"/>
    </source>
</evidence>
<name>F3ZZZ5_MAHA5</name>
<dbReference type="STRING" id="697281.Mahau_0610"/>
<dbReference type="AlphaFoldDB" id="F3ZZZ5"/>
<dbReference type="GO" id="GO:0005829">
    <property type="term" value="C:cytosol"/>
    <property type="evidence" value="ECO:0007669"/>
    <property type="project" value="TreeGrafter"/>
</dbReference>
<keyword evidence="2 4" id="KW-0396">Initiation factor</keyword>
<gene>
    <name evidence="4" type="primary">infC</name>
    <name evidence="9" type="ordered locus">Mahau_0610</name>
</gene>
<dbReference type="InterPro" id="IPR036787">
    <property type="entry name" value="T_IF-3_N_sf"/>
</dbReference>
<dbReference type="PANTHER" id="PTHR10938">
    <property type="entry name" value="TRANSLATION INITIATION FACTOR IF-3"/>
    <property type="match status" value="1"/>
</dbReference>
<evidence type="ECO:0000256" key="3">
    <source>
        <dbReference type="ARBA" id="ARBA00022917"/>
    </source>
</evidence>
<dbReference type="InterPro" id="IPR019815">
    <property type="entry name" value="Translation_initiation_fac_3_C"/>
</dbReference>
<feature type="domain" description="Translation initiation factor 3 N-terminal" evidence="8">
    <location>
        <begin position="2"/>
        <end position="71"/>
    </location>
</feature>
<dbReference type="PANTHER" id="PTHR10938:SF0">
    <property type="entry name" value="TRANSLATION INITIATION FACTOR IF-3, MITOCHONDRIAL"/>
    <property type="match status" value="1"/>
</dbReference>
<evidence type="ECO:0000313" key="9">
    <source>
        <dbReference type="EMBL" id="AEE95813.1"/>
    </source>
</evidence>
<dbReference type="GO" id="GO:0016020">
    <property type="term" value="C:membrane"/>
    <property type="evidence" value="ECO:0007669"/>
    <property type="project" value="TreeGrafter"/>
</dbReference>
<dbReference type="HAMAP" id="MF_00080">
    <property type="entry name" value="IF_3"/>
    <property type="match status" value="1"/>
</dbReference>
<feature type="domain" description="Translation initiation factor 3 C-terminal" evidence="7">
    <location>
        <begin position="78"/>
        <end position="163"/>
    </location>
</feature>
<dbReference type="Proteomes" id="UP000008457">
    <property type="component" value="Chromosome"/>
</dbReference>
<protein>
    <recommendedName>
        <fullName evidence="4 5">Translation initiation factor IF-3</fullName>
    </recommendedName>
</protein>
<evidence type="ECO:0000259" key="8">
    <source>
        <dbReference type="Pfam" id="PF05198"/>
    </source>
</evidence>
<dbReference type="SUPFAM" id="SSF55200">
    <property type="entry name" value="Translation initiation factor IF3, C-terminal domain"/>
    <property type="match status" value="1"/>
</dbReference>
<dbReference type="Pfam" id="PF05198">
    <property type="entry name" value="IF3_N"/>
    <property type="match status" value="1"/>
</dbReference>
<reference evidence="9 10" key="2">
    <citation type="journal article" date="2011" name="Stand. Genomic Sci.">
        <title>Complete genome sequence of Mahella australiensis type strain (50-1 BON).</title>
        <authorList>
            <person name="Sikorski J."/>
            <person name="Teshima H."/>
            <person name="Nolan M."/>
            <person name="Lucas S."/>
            <person name="Hammon N."/>
            <person name="Deshpande S."/>
            <person name="Cheng J.F."/>
            <person name="Pitluck S."/>
            <person name="Liolios K."/>
            <person name="Pagani I."/>
            <person name="Ivanova N."/>
            <person name="Huntemann M."/>
            <person name="Mavromatis K."/>
            <person name="Ovchinikova G."/>
            <person name="Pati A."/>
            <person name="Tapia R."/>
            <person name="Han C."/>
            <person name="Goodwin L."/>
            <person name="Chen A."/>
            <person name="Palaniappan K."/>
            <person name="Land M."/>
            <person name="Hauser L."/>
            <person name="Ngatchou-Djao O.D."/>
            <person name="Rohde M."/>
            <person name="Pukall R."/>
            <person name="Spring S."/>
            <person name="Abt B."/>
            <person name="Goker M."/>
            <person name="Detter J.C."/>
            <person name="Woyke T."/>
            <person name="Bristow J."/>
            <person name="Markowitz V."/>
            <person name="Hugenholtz P."/>
            <person name="Eisen J.A."/>
            <person name="Kyrpides N.C."/>
            <person name="Klenk H.P."/>
            <person name="Lapidus A."/>
        </authorList>
    </citation>
    <scope>NUCLEOTIDE SEQUENCE [LARGE SCALE GENOMIC DNA]</scope>
    <source>
        <strain evidence="10">DSM 15567 / CIP 107919 / 50-1 BON</strain>
    </source>
</reference>
<dbReference type="GO" id="GO:0003743">
    <property type="term" value="F:translation initiation factor activity"/>
    <property type="evidence" value="ECO:0007669"/>
    <property type="project" value="UniProtKB-UniRule"/>
</dbReference>
<organism evidence="9 10">
    <name type="scientific">Mahella australiensis (strain DSM 15567 / CIP 107919 / 50-1 BON)</name>
    <dbReference type="NCBI Taxonomy" id="697281"/>
    <lineage>
        <taxon>Bacteria</taxon>
        <taxon>Bacillati</taxon>
        <taxon>Bacillota</taxon>
        <taxon>Clostridia</taxon>
        <taxon>Thermoanaerobacterales</taxon>
        <taxon>Thermoanaerobacterales Family IV. Incertae Sedis</taxon>
        <taxon>Mahella</taxon>
    </lineage>
</organism>
<reference evidence="10" key="1">
    <citation type="submission" date="2010-11" db="EMBL/GenBank/DDBJ databases">
        <title>The complete genome of Mahella australiensis DSM 15567.</title>
        <authorList>
            <consortium name="US DOE Joint Genome Institute (JGI-PGF)"/>
            <person name="Lucas S."/>
            <person name="Copeland A."/>
            <person name="Lapidus A."/>
            <person name="Bruce D."/>
            <person name="Goodwin L."/>
            <person name="Pitluck S."/>
            <person name="Kyrpides N."/>
            <person name="Mavromatis K."/>
            <person name="Pagani I."/>
            <person name="Ivanova N."/>
            <person name="Teshima H."/>
            <person name="Brettin T."/>
            <person name="Detter J.C."/>
            <person name="Han C."/>
            <person name="Tapia R."/>
            <person name="Land M."/>
            <person name="Hauser L."/>
            <person name="Markowitz V."/>
            <person name="Cheng J.-F."/>
            <person name="Hugenholtz P."/>
            <person name="Woyke T."/>
            <person name="Wu D."/>
            <person name="Spring S."/>
            <person name="Pukall R."/>
            <person name="Steenblock K."/>
            <person name="Schneider S."/>
            <person name="Klenk H.-P."/>
            <person name="Eisen J.A."/>
        </authorList>
    </citation>
    <scope>NUCLEOTIDE SEQUENCE [LARGE SCALE GENOMIC DNA]</scope>
    <source>
        <strain evidence="10">DSM 15567 / CIP 107919 / 50-1 BON</strain>
    </source>
</reference>
<dbReference type="FunFam" id="3.10.20.80:FF:000001">
    <property type="entry name" value="Translation initiation factor IF-3"/>
    <property type="match status" value="1"/>
</dbReference>
<accession>F3ZZZ5</accession>
<dbReference type="KEGG" id="mas:Mahau_0610"/>
<sequence>MVNEEIREKEVRVVDVDGKQLGIMPLRQALELAQRKQLDLVNVAPQATPPVCRIMDYGKYKYEAIKQEKEAKKNQRIIDIKEIRLSTTIEEHDIDVKIKNAIKFLKNGDKVKVTVRFRGRQITHPDIAAEILKNFAEKVAEVGTIEKAPQMDGRNMLMILTPKADVK</sequence>
<evidence type="ECO:0000256" key="2">
    <source>
        <dbReference type="ARBA" id="ARBA00022540"/>
    </source>
</evidence>
<comment type="subcellular location">
    <subcellularLocation>
        <location evidence="4 6">Cytoplasm</location>
    </subcellularLocation>
</comment>
<keyword evidence="4" id="KW-0963">Cytoplasm</keyword>
<comment type="similarity">
    <text evidence="1 4 6">Belongs to the IF-3 family.</text>
</comment>
<keyword evidence="3 4" id="KW-0648">Protein biosynthesis</keyword>
<dbReference type="eggNOG" id="COG0290">
    <property type="taxonomic scope" value="Bacteria"/>
</dbReference>
<keyword evidence="10" id="KW-1185">Reference proteome</keyword>
<dbReference type="PROSITE" id="PS00938">
    <property type="entry name" value="IF3"/>
    <property type="match status" value="1"/>
</dbReference>
<dbReference type="InterPro" id="IPR019814">
    <property type="entry name" value="Translation_initiation_fac_3_N"/>
</dbReference>
<dbReference type="Gene3D" id="3.30.110.10">
    <property type="entry name" value="Translation initiation factor 3 (IF-3), C-terminal domain"/>
    <property type="match status" value="1"/>
</dbReference>
<dbReference type="InterPro" id="IPR019813">
    <property type="entry name" value="Translation_initiation_fac3_CS"/>
</dbReference>
<proteinExistence type="inferred from homology"/>
<dbReference type="Gene3D" id="3.10.20.80">
    <property type="entry name" value="Translation initiation factor 3 (IF-3), N-terminal domain"/>
    <property type="match status" value="1"/>
</dbReference>
<evidence type="ECO:0000256" key="1">
    <source>
        <dbReference type="ARBA" id="ARBA00005439"/>
    </source>
</evidence>
<dbReference type="FunFam" id="3.30.110.10:FF:000001">
    <property type="entry name" value="Translation initiation factor IF-3"/>
    <property type="match status" value="1"/>
</dbReference>
<evidence type="ECO:0000256" key="5">
    <source>
        <dbReference type="NCBIfam" id="TIGR00168"/>
    </source>
</evidence>
<dbReference type="InterPro" id="IPR001288">
    <property type="entry name" value="Translation_initiation_fac_3"/>
</dbReference>
<evidence type="ECO:0000313" key="10">
    <source>
        <dbReference type="Proteomes" id="UP000008457"/>
    </source>
</evidence>
<dbReference type="RefSeq" id="WP_013780246.1">
    <property type="nucleotide sequence ID" value="NC_015520.1"/>
</dbReference>
<dbReference type="OrthoDB" id="9806014at2"/>
<dbReference type="SUPFAM" id="SSF54364">
    <property type="entry name" value="Translation initiation factor IF3, N-terminal domain"/>
    <property type="match status" value="1"/>
</dbReference>
<dbReference type="EMBL" id="CP002360">
    <property type="protein sequence ID" value="AEE95813.1"/>
    <property type="molecule type" value="Genomic_DNA"/>
</dbReference>